<gene>
    <name evidence="2" type="primary">CNDP1_1</name>
    <name evidence="2" type="ORF">g.64435</name>
</gene>
<reference evidence="2" key="1">
    <citation type="journal article" date="2016" name="Gigascience">
        <title>De novo construction of an expanded transcriptome assembly for the western tarnished plant bug, Lygus hesperus.</title>
        <authorList>
            <person name="Tassone E.E."/>
            <person name="Geib S.M."/>
            <person name="Hall B."/>
            <person name="Fabrick J.A."/>
            <person name="Brent C.S."/>
            <person name="Hull J.J."/>
        </authorList>
    </citation>
    <scope>NUCLEOTIDE SEQUENCE</scope>
</reference>
<feature type="non-terminal residue" evidence="2">
    <location>
        <position position="305"/>
    </location>
</feature>
<name>A0A146LPW1_LYGHE</name>
<dbReference type="Gene3D" id="3.30.70.360">
    <property type="match status" value="1"/>
</dbReference>
<protein>
    <submittedName>
        <fullName evidence="2">Beta-Ala-His dipeptidase</fullName>
    </submittedName>
</protein>
<evidence type="ECO:0000256" key="1">
    <source>
        <dbReference type="SAM" id="MobiDB-lite"/>
    </source>
</evidence>
<dbReference type="Gene3D" id="3.40.630.10">
    <property type="entry name" value="Zn peptidases"/>
    <property type="match status" value="1"/>
</dbReference>
<evidence type="ECO:0000313" key="2">
    <source>
        <dbReference type="EMBL" id="JAQ08400.1"/>
    </source>
</evidence>
<feature type="compositionally biased region" description="Basic residues" evidence="1">
    <location>
        <begin position="282"/>
        <end position="305"/>
    </location>
</feature>
<accession>A0A146LPW1</accession>
<dbReference type="EMBL" id="GDHC01010229">
    <property type="protein sequence ID" value="JAQ08400.1"/>
    <property type="molecule type" value="Transcribed_RNA"/>
</dbReference>
<sequence length="305" mass="36300">MFEDFILPHRFLKLVRRVYVRDLQPIKGFFYRKKVLEVKEKRAVDMWRPVVSLQDIQSFSQHPLKIPTRLVIRFSVKYMTEASPAQVEDMVNRMLCKKWMELESDLRCRLSMDYWARPWYAVNKNRLYRPAKKAALRAFHQCPTEAFDFAPNSLPSILQRLIPEDFIMIILSSMPDMNHHQFRKNLKRNMKYLSTFLFEVAKAKPEKTFSWIWNKGRKRTRPYRIRHKKMEKRWRPPIDPDHPEEEPTPVLPPEEYADSGSPPRSGGGKVRPESKTAGDRRASKRQSKVSNKRQSKVSNKRQSKV</sequence>
<proteinExistence type="predicted"/>
<dbReference type="AlphaFoldDB" id="A0A146LPW1"/>
<feature type="compositionally biased region" description="Basic and acidic residues" evidence="1">
    <location>
        <begin position="270"/>
        <end position="281"/>
    </location>
</feature>
<feature type="compositionally biased region" description="Basic residues" evidence="1">
    <location>
        <begin position="223"/>
        <end position="232"/>
    </location>
</feature>
<feature type="region of interest" description="Disordered" evidence="1">
    <location>
        <begin position="223"/>
        <end position="305"/>
    </location>
</feature>
<organism evidence="2">
    <name type="scientific">Lygus hesperus</name>
    <name type="common">Western plant bug</name>
    <dbReference type="NCBI Taxonomy" id="30085"/>
    <lineage>
        <taxon>Eukaryota</taxon>
        <taxon>Metazoa</taxon>
        <taxon>Ecdysozoa</taxon>
        <taxon>Arthropoda</taxon>
        <taxon>Hexapoda</taxon>
        <taxon>Insecta</taxon>
        <taxon>Pterygota</taxon>
        <taxon>Neoptera</taxon>
        <taxon>Paraneoptera</taxon>
        <taxon>Hemiptera</taxon>
        <taxon>Heteroptera</taxon>
        <taxon>Panheteroptera</taxon>
        <taxon>Cimicomorpha</taxon>
        <taxon>Miridae</taxon>
        <taxon>Mirini</taxon>
        <taxon>Lygus</taxon>
    </lineage>
</organism>